<accession>A0A497EMF0</accession>
<dbReference type="EMBL" id="QMQV01000137">
    <property type="protein sequence ID" value="RLE47293.1"/>
    <property type="molecule type" value="Genomic_DNA"/>
</dbReference>
<dbReference type="SUPFAM" id="SSF51735">
    <property type="entry name" value="NAD(P)-binding Rossmann-fold domains"/>
    <property type="match status" value="1"/>
</dbReference>
<dbReference type="Proteomes" id="UP000278475">
    <property type="component" value="Unassembled WGS sequence"/>
</dbReference>
<gene>
    <name evidence="2" type="ORF">DRJ31_09050</name>
</gene>
<proteinExistence type="predicted"/>
<name>A0A497EMF0_9CREN</name>
<evidence type="ECO:0000313" key="2">
    <source>
        <dbReference type="EMBL" id="RLE47293.1"/>
    </source>
</evidence>
<evidence type="ECO:0000259" key="1">
    <source>
        <dbReference type="Pfam" id="PF16363"/>
    </source>
</evidence>
<dbReference type="InterPro" id="IPR016040">
    <property type="entry name" value="NAD(P)-bd_dom"/>
</dbReference>
<dbReference type="InterPro" id="IPR036291">
    <property type="entry name" value="NAD(P)-bd_dom_sf"/>
</dbReference>
<dbReference type="Pfam" id="PF16363">
    <property type="entry name" value="GDP_Man_Dehyd"/>
    <property type="match status" value="1"/>
</dbReference>
<dbReference type="PANTHER" id="PTHR43000">
    <property type="entry name" value="DTDP-D-GLUCOSE 4,6-DEHYDRATASE-RELATED"/>
    <property type="match status" value="1"/>
</dbReference>
<feature type="domain" description="NAD(P)-binding" evidence="1">
    <location>
        <begin position="4"/>
        <end position="302"/>
    </location>
</feature>
<dbReference type="Gene3D" id="3.90.25.10">
    <property type="entry name" value="UDP-galactose 4-epimerase, domain 1"/>
    <property type="match status" value="1"/>
</dbReference>
<comment type="caution">
    <text evidence="2">The sequence shown here is derived from an EMBL/GenBank/DDBJ whole genome shotgun (WGS) entry which is preliminary data.</text>
</comment>
<evidence type="ECO:0000313" key="3">
    <source>
        <dbReference type="Proteomes" id="UP000278475"/>
    </source>
</evidence>
<sequence length="314" mass="34687">MRVLITGGAGFIGSNLADYLLDMGCSVIVYDNFDDYYSGKIRNVRHMLDDDNFRLLRADVLNYSSLLNAMKRVDVVYHLAAQPGVRFSMANPEKTIRVNVLGTLNVLKAALKAGVGRIVDASSSSVYGNPVYLPEDELHPTNPISVYGASKLMAENLCRIFHNEFGLPVVVLRYFTVYGPRQRPDMAICRWVKAILRGDPITIYGDGSQTRDFTYVMDAVEGTVKAGLAGGIEGEVFNIGSGVRVSINDLVKMLIEICGVDDVKIKHEPPKAGDVKDTHASIAKASRLLGYRPKIDIREGLKLFVSWSRENLVR</sequence>
<dbReference type="PRINTS" id="PR01713">
    <property type="entry name" value="NUCEPIMERASE"/>
</dbReference>
<reference evidence="2 3" key="1">
    <citation type="submission" date="2018-06" db="EMBL/GenBank/DDBJ databases">
        <title>Extensive metabolic versatility and redundancy in microbially diverse, dynamic hydrothermal sediments.</title>
        <authorList>
            <person name="Dombrowski N."/>
            <person name="Teske A."/>
            <person name="Baker B.J."/>
        </authorList>
    </citation>
    <scope>NUCLEOTIDE SEQUENCE [LARGE SCALE GENOMIC DNA]</scope>
    <source>
        <strain evidence="2">B66_G16</strain>
    </source>
</reference>
<dbReference type="Gene3D" id="3.40.50.720">
    <property type="entry name" value="NAD(P)-binding Rossmann-like Domain"/>
    <property type="match status" value="1"/>
</dbReference>
<dbReference type="AlphaFoldDB" id="A0A497EMF0"/>
<organism evidence="2 3">
    <name type="scientific">Thermoproteota archaeon</name>
    <dbReference type="NCBI Taxonomy" id="2056631"/>
    <lineage>
        <taxon>Archaea</taxon>
        <taxon>Thermoproteota</taxon>
    </lineage>
</organism>
<protein>
    <submittedName>
        <fullName evidence="2">UDP-glucose 4-epimerase</fullName>
    </submittedName>
</protein>